<keyword evidence="2" id="KW-0732">Signal</keyword>
<dbReference type="STRING" id="1114924.SAMN05216258_10530"/>
<accession>A0A1I3G8U3</accession>
<evidence type="ECO:0000313" key="4">
    <source>
        <dbReference type="Proteomes" id="UP000199377"/>
    </source>
</evidence>
<evidence type="ECO:0000256" key="2">
    <source>
        <dbReference type="SAM" id="SignalP"/>
    </source>
</evidence>
<keyword evidence="1" id="KW-0812">Transmembrane</keyword>
<name>A0A1I3G8U3_9RHOB</name>
<dbReference type="OrthoDB" id="7629477at2"/>
<reference evidence="3 4" key="1">
    <citation type="submission" date="2016-10" db="EMBL/GenBank/DDBJ databases">
        <authorList>
            <person name="de Groot N.N."/>
        </authorList>
    </citation>
    <scope>NUCLEOTIDE SEQUENCE [LARGE SCALE GENOMIC DNA]</scope>
    <source>
        <strain evidence="3 4">CGMCC 1.11030</strain>
    </source>
</reference>
<evidence type="ECO:0000313" key="3">
    <source>
        <dbReference type="EMBL" id="SFI19955.1"/>
    </source>
</evidence>
<feature type="transmembrane region" description="Helical" evidence="1">
    <location>
        <begin position="114"/>
        <end position="132"/>
    </location>
</feature>
<dbReference type="AlphaFoldDB" id="A0A1I3G8U3"/>
<dbReference type="EMBL" id="FOQH01000005">
    <property type="protein sequence ID" value="SFI19955.1"/>
    <property type="molecule type" value="Genomic_DNA"/>
</dbReference>
<gene>
    <name evidence="3" type="ORF">SAMN05216258_10530</name>
</gene>
<feature type="chain" id="PRO_5011526876" description="Rod shape-determining protein MreD" evidence="2">
    <location>
        <begin position="34"/>
        <end position="191"/>
    </location>
</feature>
<feature type="signal peptide" evidence="2">
    <location>
        <begin position="1"/>
        <end position="33"/>
    </location>
</feature>
<dbReference type="Proteomes" id="UP000199377">
    <property type="component" value="Unassembled WGS sequence"/>
</dbReference>
<feature type="transmembrane region" description="Helical" evidence="1">
    <location>
        <begin position="144"/>
        <end position="167"/>
    </location>
</feature>
<proteinExistence type="predicted"/>
<dbReference type="RefSeq" id="WP_092859885.1">
    <property type="nucleotide sequence ID" value="NZ_FOQH01000005.1"/>
</dbReference>
<evidence type="ECO:0000256" key="1">
    <source>
        <dbReference type="SAM" id="Phobius"/>
    </source>
</evidence>
<keyword evidence="1" id="KW-1133">Transmembrane helix</keyword>
<sequence length="191" mass="19759">MSAPVVGPVAAARRLAAMAALAALVLGALLVQAAPMGPLPDGPVPDLAWCVLAFFVLRKPQAAPLGLVALLAILRDALLGGPLGAGALSVLLATEALRWRARELPPPRSVWGDWVWASLGYAGVLGLQWLLLGVSLGHPPALSALVPHLVATVLAIPLVAGVLRYGLRIGASPRQDDEARRLPRPFGRSAS</sequence>
<keyword evidence="4" id="KW-1185">Reference proteome</keyword>
<keyword evidence="1" id="KW-0472">Membrane</keyword>
<evidence type="ECO:0008006" key="5">
    <source>
        <dbReference type="Google" id="ProtNLM"/>
    </source>
</evidence>
<feature type="transmembrane region" description="Helical" evidence="1">
    <location>
        <begin position="67"/>
        <end position="93"/>
    </location>
</feature>
<organism evidence="3 4">
    <name type="scientific">Albimonas pacifica</name>
    <dbReference type="NCBI Taxonomy" id="1114924"/>
    <lineage>
        <taxon>Bacteria</taxon>
        <taxon>Pseudomonadati</taxon>
        <taxon>Pseudomonadota</taxon>
        <taxon>Alphaproteobacteria</taxon>
        <taxon>Rhodobacterales</taxon>
        <taxon>Paracoccaceae</taxon>
        <taxon>Albimonas</taxon>
    </lineage>
</organism>
<protein>
    <recommendedName>
        <fullName evidence="5">Rod shape-determining protein MreD</fullName>
    </recommendedName>
</protein>